<keyword evidence="8" id="KW-1185">Reference proteome</keyword>
<evidence type="ECO:0000256" key="5">
    <source>
        <dbReference type="ARBA" id="ARBA00023004"/>
    </source>
</evidence>
<dbReference type="RefSeq" id="WP_185297780.1">
    <property type="nucleotide sequence ID" value="NZ_CP045702.1"/>
</dbReference>
<dbReference type="Gene3D" id="1.10.630.10">
    <property type="entry name" value="Cytochrome P450"/>
    <property type="match status" value="1"/>
</dbReference>
<dbReference type="GO" id="GO:0008395">
    <property type="term" value="F:steroid hydroxylase activity"/>
    <property type="evidence" value="ECO:0007669"/>
    <property type="project" value="TreeGrafter"/>
</dbReference>
<gene>
    <name evidence="7" type="ORF">F0344_06015</name>
</gene>
<keyword evidence="2" id="KW-0349">Heme</keyword>
<dbReference type="GO" id="GO:0005506">
    <property type="term" value="F:iron ion binding"/>
    <property type="evidence" value="ECO:0007669"/>
    <property type="project" value="InterPro"/>
</dbReference>
<dbReference type="InterPro" id="IPR001128">
    <property type="entry name" value="Cyt_P450"/>
</dbReference>
<dbReference type="PRINTS" id="PR00359">
    <property type="entry name" value="BP450"/>
</dbReference>
<dbReference type="Pfam" id="PF00067">
    <property type="entry name" value="p450"/>
    <property type="match status" value="1"/>
</dbReference>
<keyword evidence="5" id="KW-0408">Iron</keyword>
<organism evidence="7 8">
    <name type="scientific">Streptomyces finlayi</name>
    <dbReference type="NCBI Taxonomy" id="67296"/>
    <lineage>
        <taxon>Bacteria</taxon>
        <taxon>Bacillati</taxon>
        <taxon>Actinomycetota</taxon>
        <taxon>Actinomycetes</taxon>
        <taxon>Kitasatosporales</taxon>
        <taxon>Streptomycetaceae</taxon>
        <taxon>Streptomyces</taxon>
    </lineage>
</organism>
<dbReference type="InterPro" id="IPR036396">
    <property type="entry name" value="Cyt_P450_sf"/>
</dbReference>
<dbReference type="EMBL" id="CP045702">
    <property type="protein sequence ID" value="QNE74220.1"/>
    <property type="molecule type" value="Genomic_DNA"/>
</dbReference>
<dbReference type="InterPro" id="IPR002397">
    <property type="entry name" value="Cyt_P450_B"/>
</dbReference>
<dbReference type="AlphaFoldDB" id="A0A7G7BFV5"/>
<dbReference type="GO" id="GO:0020037">
    <property type="term" value="F:heme binding"/>
    <property type="evidence" value="ECO:0007669"/>
    <property type="project" value="InterPro"/>
</dbReference>
<keyword evidence="4" id="KW-0560">Oxidoreductase</keyword>
<dbReference type="SUPFAM" id="SSF48264">
    <property type="entry name" value="Cytochrome P450"/>
    <property type="match status" value="1"/>
</dbReference>
<evidence type="ECO:0000313" key="8">
    <source>
        <dbReference type="Proteomes" id="UP000515307"/>
    </source>
</evidence>
<keyword evidence="6" id="KW-0503">Monooxygenase</keyword>
<dbReference type="Proteomes" id="UP000515307">
    <property type="component" value="Chromosome"/>
</dbReference>
<accession>A0A7G7BFV5</accession>
<proteinExistence type="inferred from homology"/>
<evidence type="ECO:0000256" key="2">
    <source>
        <dbReference type="ARBA" id="ARBA00022617"/>
    </source>
</evidence>
<dbReference type="CDD" id="cd11033">
    <property type="entry name" value="CYP142-like"/>
    <property type="match status" value="1"/>
</dbReference>
<evidence type="ECO:0000256" key="1">
    <source>
        <dbReference type="ARBA" id="ARBA00010617"/>
    </source>
</evidence>
<name>A0A7G7BFV5_9ACTN</name>
<dbReference type="PANTHER" id="PTHR46696:SF4">
    <property type="entry name" value="BIOTIN BIOSYNTHESIS CYTOCHROME P450"/>
    <property type="match status" value="1"/>
</dbReference>
<evidence type="ECO:0000256" key="4">
    <source>
        <dbReference type="ARBA" id="ARBA00023002"/>
    </source>
</evidence>
<reference evidence="8" key="1">
    <citation type="submission" date="2019-10" db="EMBL/GenBank/DDBJ databases">
        <title>Antimicrobial potential of Antarctic Bacteria.</title>
        <authorList>
            <person name="Benaud N."/>
            <person name="Edwards R.J."/>
            <person name="Ferrari B.C."/>
        </authorList>
    </citation>
    <scope>NUCLEOTIDE SEQUENCE [LARGE SCALE GENOMIC DNA]</scope>
    <source>
        <strain evidence="8">NBSH44</strain>
    </source>
</reference>
<evidence type="ECO:0000313" key="7">
    <source>
        <dbReference type="EMBL" id="QNE74220.1"/>
    </source>
</evidence>
<dbReference type="GO" id="GO:0006707">
    <property type="term" value="P:cholesterol catabolic process"/>
    <property type="evidence" value="ECO:0007669"/>
    <property type="project" value="TreeGrafter"/>
</dbReference>
<sequence length="438" mass="48704">MAVPRQGSRDRALRPEDVDLADPLFWTLPRPVRLEAFALLRQLDEPVRFTTGTGARSGRLAGPRASRSGTGESFYALVKHADVKAASRQPQNFASAPGVTTPEPAAWAKAVFGNSMVNMDGEEHAALRRIVSRAFTPRLLARAEENIRELARRLVDEVIAEQPADFMPSAPSRLPLEVICDLMGIPDRHRPRISQQIDHASAYVGVRRRGRDRLRVPGRGLRSLARMHLVMAQLARERRRDPADDLISALVRADVDGQALTSRQLGSFFSLLLVAGVETTRNAIAHGVYLLARHPEQRTLLESDFDRYADGAIEEIVRHSTPIIQFRRTVTAECELGGRSYRPGEKVVLFYASANRDESVFTDPDTFDITRSPNPHLGYGGGGPHHCIGAHLARLEMKALFRELLTRLNTLGTVGDPLLVDSNFDNRVRSLPFSLDRR</sequence>
<dbReference type="KEGG" id="sfiy:F0344_06015"/>
<evidence type="ECO:0000256" key="3">
    <source>
        <dbReference type="ARBA" id="ARBA00022723"/>
    </source>
</evidence>
<keyword evidence="3" id="KW-0479">Metal-binding</keyword>
<evidence type="ECO:0000256" key="6">
    <source>
        <dbReference type="ARBA" id="ARBA00023033"/>
    </source>
</evidence>
<protein>
    <submittedName>
        <fullName evidence="7">Cytochrome P450</fullName>
    </submittedName>
</protein>
<dbReference type="PANTHER" id="PTHR46696">
    <property type="entry name" value="P450, PUTATIVE (EUROFUNG)-RELATED"/>
    <property type="match status" value="1"/>
</dbReference>
<dbReference type="FunFam" id="1.10.630.10:FF:000018">
    <property type="entry name" value="Cytochrome P450 monooxygenase"/>
    <property type="match status" value="1"/>
</dbReference>
<comment type="similarity">
    <text evidence="1">Belongs to the cytochrome P450 family.</text>
</comment>
<dbReference type="GO" id="GO:0036199">
    <property type="term" value="F:cholest-4-en-3-one 26-monooxygenase activity"/>
    <property type="evidence" value="ECO:0007669"/>
    <property type="project" value="TreeGrafter"/>
</dbReference>